<protein>
    <recommendedName>
        <fullName evidence="7">DEAD-box RNA helicase Q domain-containing protein</fullName>
    </recommendedName>
</protein>
<feature type="domain" description="DEAD-box RNA helicase Q" evidence="7">
    <location>
        <begin position="39"/>
        <end position="67"/>
    </location>
</feature>
<evidence type="ECO:0000256" key="2">
    <source>
        <dbReference type="ARBA" id="ARBA00022801"/>
    </source>
</evidence>
<dbReference type="AlphaFoldDB" id="A0A6A3B2G0"/>
<evidence type="ECO:0000256" key="1">
    <source>
        <dbReference type="ARBA" id="ARBA00022741"/>
    </source>
</evidence>
<reference evidence="8" key="1">
    <citation type="submission" date="2019-09" db="EMBL/GenBank/DDBJ databases">
        <title>Draft genome information of white flower Hibiscus syriacus.</title>
        <authorList>
            <person name="Kim Y.-M."/>
        </authorList>
    </citation>
    <scope>NUCLEOTIDE SEQUENCE [LARGE SCALE GENOMIC DNA]</scope>
    <source>
        <strain evidence="8">YM2019G1</strain>
    </source>
</reference>
<feature type="region of interest" description="Disordered" evidence="6">
    <location>
        <begin position="1"/>
        <end position="23"/>
    </location>
</feature>
<feature type="compositionally biased region" description="Basic residues" evidence="6">
    <location>
        <begin position="1"/>
        <end position="10"/>
    </location>
</feature>
<keyword evidence="1" id="KW-0547">Nucleotide-binding</keyword>
<feature type="short sequence motif" description="Q motif" evidence="5">
    <location>
        <begin position="39"/>
        <end position="67"/>
    </location>
</feature>
<dbReference type="EMBL" id="VEPZ02000937">
    <property type="protein sequence ID" value="KAE8709432.1"/>
    <property type="molecule type" value="Genomic_DNA"/>
</dbReference>
<keyword evidence="9" id="KW-1185">Reference proteome</keyword>
<evidence type="ECO:0000313" key="9">
    <source>
        <dbReference type="Proteomes" id="UP000436088"/>
    </source>
</evidence>
<dbReference type="GO" id="GO:0003724">
    <property type="term" value="F:RNA helicase activity"/>
    <property type="evidence" value="ECO:0007669"/>
    <property type="project" value="InterPro"/>
</dbReference>
<dbReference type="PROSITE" id="PS51195">
    <property type="entry name" value="Q_MOTIF"/>
    <property type="match status" value="1"/>
</dbReference>
<dbReference type="Proteomes" id="UP000436088">
    <property type="component" value="Unassembled WGS sequence"/>
</dbReference>
<keyword evidence="4" id="KW-0067">ATP-binding</keyword>
<comment type="caution">
    <text evidence="8">The sequence shown here is derived from an EMBL/GenBank/DDBJ whole genome shotgun (WGS) entry which is preliminary data.</text>
</comment>
<dbReference type="GO" id="GO:0016787">
    <property type="term" value="F:hydrolase activity"/>
    <property type="evidence" value="ECO:0007669"/>
    <property type="project" value="UniProtKB-KW"/>
</dbReference>
<keyword evidence="3" id="KW-0347">Helicase</keyword>
<keyword evidence="2" id="KW-0378">Hydrolase</keyword>
<evidence type="ECO:0000256" key="4">
    <source>
        <dbReference type="ARBA" id="ARBA00022840"/>
    </source>
</evidence>
<evidence type="ECO:0000256" key="6">
    <source>
        <dbReference type="SAM" id="MobiDB-lite"/>
    </source>
</evidence>
<sequence length="90" mass="10155">MGSSKRKRKSGTWGHSGDLDSLKGSKGKRIRVVWIVLVMLFDQLSLSPLSLKGVKDAGYEKMTLVQEATLPAILQARMYWPRPKQAQERL</sequence>
<organism evidence="8 9">
    <name type="scientific">Hibiscus syriacus</name>
    <name type="common">Rose of Sharon</name>
    <dbReference type="NCBI Taxonomy" id="106335"/>
    <lineage>
        <taxon>Eukaryota</taxon>
        <taxon>Viridiplantae</taxon>
        <taxon>Streptophyta</taxon>
        <taxon>Embryophyta</taxon>
        <taxon>Tracheophyta</taxon>
        <taxon>Spermatophyta</taxon>
        <taxon>Magnoliopsida</taxon>
        <taxon>eudicotyledons</taxon>
        <taxon>Gunneridae</taxon>
        <taxon>Pentapetalae</taxon>
        <taxon>rosids</taxon>
        <taxon>malvids</taxon>
        <taxon>Malvales</taxon>
        <taxon>Malvaceae</taxon>
        <taxon>Malvoideae</taxon>
        <taxon>Hibiscus</taxon>
    </lineage>
</organism>
<proteinExistence type="predicted"/>
<accession>A0A6A3B2G0</accession>
<dbReference type="Gene3D" id="3.40.50.300">
    <property type="entry name" value="P-loop containing nucleotide triphosphate hydrolases"/>
    <property type="match status" value="1"/>
</dbReference>
<dbReference type="InterPro" id="IPR027417">
    <property type="entry name" value="P-loop_NTPase"/>
</dbReference>
<evidence type="ECO:0000259" key="7">
    <source>
        <dbReference type="PROSITE" id="PS51195"/>
    </source>
</evidence>
<evidence type="ECO:0000256" key="5">
    <source>
        <dbReference type="PROSITE-ProRule" id="PRU00552"/>
    </source>
</evidence>
<name>A0A6A3B2G0_HIBSY</name>
<gene>
    <name evidence="8" type="ORF">F3Y22_tig00110332pilonHSYRG01504</name>
</gene>
<evidence type="ECO:0000256" key="3">
    <source>
        <dbReference type="ARBA" id="ARBA00022806"/>
    </source>
</evidence>
<evidence type="ECO:0000313" key="8">
    <source>
        <dbReference type="EMBL" id="KAE8709432.1"/>
    </source>
</evidence>
<dbReference type="InterPro" id="IPR014014">
    <property type="entry name" value="RNA_helicase_DEAD_Q_motif"/>
</dbReference>
<dbReference type="GO" id="GO:0005524">
    <property type="term" value="F:ATP binding"/>
    <property type="evidence" value="ECO:0007669"/>
    <property type="project" value="UniProtKB-KW"/>
</dbReference>